<sequence>MIRVTFVICFFALFSSLIAPAQLAHCKESYFDEVTLLKHLKSLSSDAFEGRKTGTKGGIKAKQFIVNQFYALDVLPFIKNYEQPFSFTTAHTYYKGINVLGEIKGSEFPEDYIVLSAHYDHEGIINGEIYNGADDNASGVCALFSFAEYFKKHPPKHSIIFAAFDAEELNLKGSKFFVESSLIQSKKIVLNLNLDMVSRSDSNTLFVVGTSHNKKLENIYKDSKEACSINFVAGHDGYDGLENWTYASDHMNFFKEDIPFLYFGVDDHKDYHEPTDTFDKIQPEFYINAVKAIINLFEKADDFRSYQ</sequence>
<proteinExistence type="predicted"/>
<evidence type="ECO:0000313" key="1">
    <source>
        <dbReference type="EMBL" id="MBU2950668.1"/>
    </source>
</evidence>
<comment type="caution">
    <text evidence="1">The sequence shown here is derived from an EMBL/GenBank/DDBJ whole genome shotgun (WGS) entry which is preliminary data.</text>
</comment>
<evidence type="ECO:0000313" key="2">
    <source>
        <dbReference type="Proteomes" id="UP001647509"/>
    </source>
</evidence>
<dbReference type="EMBL" id="JAHKPD010000012">
    <property type="protein sequence ID" value="MBU2950668.1"/>
    <property type="molecule type" value="Genomic_DNA"/>
</dbReference>
<keyword evidence="2" id="KW-1185">Reference proteome</keyword>
<dbReference type="Proteomes" id="UP001647509">
    <property type="component" value="Unassembled WGS sequence"/>
</dbReference>
<reference evidence="1" key="1">
    <citation type="submission" date="2021-05" db="EMBL/GenBank/DDBJ databases">
        <title>Draft genomes of bacteria isolated from model marine particles.</title>
        <authorList>
            <person name="Datta M.S."/>
            <person name="Schwartzman J.A."/>
            <person name="Enke T.N."/>
            <person name="Saavedra J."/>
            <person name="Cermak N."/>
            <person name="Cordero O.X."/>
        </authorList>
    </citation>
    <scope>NUCLEOTIDE SEQUENCE</scope>
    <source>
        <strain evidence="1">I2M19</strain>
    </source>
</reference>
<gene>
    <name evidence="1" type="ORF">KO493_08170</name>
</gene>
<name>A0ACC5U8M8_9FLAO</name>
<protein>
    <submittedName>
        <fullName evidence="1">M28 family peptidase</fullName>
    </submittedName>
</protein>
<accession>A0ACC5U8M8</accession>
<organism evidence="1 2">
    <name type="scientific">Pseudotamlana agarivorans</name>
    <dbReference type="NCBI Taxonomy" id="481183"/>
    <lineage>
        <taxon>Bacteria</taxon>
        <taxon>Pseudomonadati</taxon>
        <taxon>Bacteroidota</taxon>
        <taxon>Flavobacteriia</taxon>
        <taxon>Flavobacteriales</taxon>
        <taxon>Flavobacteriaceae</taxon>
        <taxon>Pseudotamlana</taxon>
    </lineage>
</organism>